<feature type="region of interest" description="Disordered" evidence="1">
    <location>
        <begin position="1"/>
        <end position="69"/>
    </location>
</feature>
<keyword evidence="2" id="KW-0812">Transmembrane</keyword>
<keyword evidence="2" id="KW-0472">Membrane</keyword>
<evidence type="ECO:0000259" key="4">
    <source>
        <dbReference type="PROSITE" id="PS50887"/>
    </source>
</evidence>
<dbReference type="EMBL" id="BAAAZO010000006">
    <property type="protein sequence ID" value="GAA3615608.1"/>
    <property type="molecule type" value="Genomic_DNA"/>
</dbReference>
<gene>
    <name evidence="5" type="ORF">GCM10022223_34830</name>
</gene>
<keyword evidence="2" id="KW-1133">Transmembrane helix</keyword>
<reference evidence="6" key="1">
    <citation type="journal article" date="2019" name="Int. J. Syst. Evol. Microbiol.">
        <title>The Global Catalogue of Microorganisms (GCM) 10K type strain sequencing project: providing services to taxonomists for standard genome sequencing and annotation.</title>
        <authorList>
            <consortium name="The Broad Institute Genomics Platform"/>
            <consortium name="The Broad Institute Genome Sequencing Center for Infectious Disease"/>
            <person name="Wu L."/>
            <person name="Ma J."/>
        </authorList>
    </citation>
    <scope>NUCLEOTIDE SEQUENCE [LARGE SCALE GENOMIC DNA]</scope>
    <source>
        <strain evidence="6">JCM 16902</strain>
    </source>
</reference>
<dbReference type="CDD" id="cd01948">
    <property type="entry name" value="EAL"/>
    <property type="match status" value="1"/>
</dbReference>
<feature type="domain" description="EAL" evidence="3">
    <location>
        <begin position="584"/>
        <end position="842"/>
    </location>
</feature>
<dbReference type="PROSITE" id="PS50887">
    <property type="entry name" value="GGDEF"/>
    <property type="match status" value="1"/>
</dbReference>
<dbReference type="PANTHER" id="PTHR33121">
    <property type="entry name" value="CYCLIC DI-GMP PHOSPHODIESTERASE PDEF"/>
    <property type="match status" value="1"/>
</dbReference>
<dbReference type="Pfam" id="PF00563">
    <property type="entry name" value="EAL"/>
    <property type="match status" value="1"/>
</dbReference>
<dbReference type="Gene3D" id="3.30.70.270">
    <property type="match status" value="1"/>
</dbReference>
<feature type="transmembrane region" description="Helical" evidence="2">
    <location>
        <begin position="300"/>
        <end position="319"/>
    </location>
</feature>
<name>A0ABP6ZQ21_9ACTN</name>
<dbReference type="InterPro" id="IPR035919">
    <property type="entry name" value="EAL_sf"/>
</dbReference>
<protein>
    <recommendedName>
        <fullName evidence="7">Diguanylate cyclase/phosphodiesterase</fullName>
    </recommendedName>
</protein>
<dbReference type="CDD" id="cd01949">
    <property type="entry name" value="GGDEF"/>
    <property type="match status" value="1"/>
</dbReference>
<feature type="domain" description="GGDEF" evidence="4">
    <location>
        <begin position="422"/>
        <end position="575"/>
    </location>
</feature>
<dbReference type="InterPro" id="IPR029787">
    <property type="entry name" value="Nucleotide_cyclase"/>
</dbReference>
<dbReference type="SUPFAM" id="SSF141868">
    <property type="entry name" value="EAL domain-like"/>
    <property type="match status" value="1"/>
</dbReference>
<dbReference type="InterPro" id="IPR001633">
    <property type="entry name" value="EAL_dom"/>
</dbReference>
<feature type="transmembrane region" description="Helical" evidence="2">
    <location>
        <begin position="234"/>
        <end position="256"/>
    </location>
</feature>
<dbReference type="InterPro" id="IPR043128">
    <property type="entry name" value="Rev_trsase/Diguanyl_cyclase"/>
</dbReference>
<dbReference type="Proteomes" id="UP001501074">
    <property type="component" value="Unassembled WGS sequence"/>
</dbReference>
<evidence type="ECO:0000313" key="6">
    <source>
        <dbReference type="Proteomes" id="UP001501074"/>
    </source>
</evidence>
<dbReference type="InterPro" id="IPR000160">
    <property type="entry name" value="GGDEF_dom"/>
</dbReference>
<feature type="transmembrane region" description="Helical" evidence="2">
    <location>
        <begin position="340"/>
        <end position="360"/>
    </location>
</feature>
<dbReference type="SMART" id="SM00267">
    <property type="entry name" value="GGDEF"/>
    <property type="match status" value="1"/>
</dbReference>
<evidence type="ECO:0000313" key="5">
    <source>
        <dbReference type="EMBL" id="GAA3615608.1"/>
    </source>
</evidence>
<feature type="transmembrane region" description="Helical" evidence="2">
    <location>
        <begin position="210"/>
        <end position="228"/>
    </location>
</feature>
<organism evidence="5 6">
    <name type="scientific">Kineosporia mesophila</name>
    <dbReference type="NCBI Taxonomy" id="566012"/>
    <lineage>
        <taxon>Bacteria</taxon>
        <taxon>Bacillati</taxon>
        <taxon>Actinomycetota</taxon>
        <taxon>Actinomycetes</taxon>
        <taxon>Kineosporiales</taxon>
        <taxon>Kineosporiaceae</taxon>
        <taxon>Kineosporia</taxon>
    </lineage>
</organism>
<feature type="compositionally biased region" description="Basic and acidic residues" evidence="1">
    <location>
        <begin position="166"/>
        <end position="177"/>
    </location>
</feature>
<dbReference type="SMART" id="SM00052">
    <property type="entry name" value="EAL"/>
    <property type="match status" value="1"/>
</dbReference>
<keyword evidence="6" id="KW-1185">Reference proteome</keyword>
<proteinExistence type="predicted"/>
<dbReference type="SUPFAM" id="SSF55073">
    <property type="entry name" value="Nucleotide cyclase"/>
    <property type="match status" value="1"/>
</dbReference>
<comment type="caution">
    <text evidence="5">The sequence shown here is derived from an EMBL/GenBank/DDBJ whole genome shotgun (WGS) entry which is preliminary data.</text>
</comment>
<evidence type="ECO:0000256" key="2">
    <source>
        <dbReference type="SAM" id="Phobius"/>
    </source>
</evidence>
<feature type="region of interest" description="Disordered" evidence="1">
    <location>
        <begin position="150"/>
        <end position="177"/>
    </location>
</feature>
<evidence type="ECO:0000256" key="1">
    <source>
        <dbReference type="SAM" id="MobiDB-lite"/>
    </source>
</evidence>
<feature type="compositionally biased region" description="Basic residues" evidence="1">
    <location>
        <begin position="41"/>
        <end position="60"/>
    </location>
</feature>
<evidence type="ECO:0008006" key="7">
    <source>
        <dbReference type="Google" id="ProtNLM"/>
    </source>
</evidence>
<accession>A0ABP6ZQ21</accession>
<dbReference type="PROSITE" id="PS50883">
    <property type="entry name" value="EAL"/>
    <property type="match status" value="1"/>
</dbReference>
<dbReference type="Gene3D" id="3.20.20.450">
    <property type="entry name" value="EAL domain"/>
    <property type="match status" value="1"/>
</dbReference>
<evidence type="ECO:0000259" key="3">
    <source>
        <dbReference type="PROSITE" id="PS50883"/>
    </source>
</evidence>
<dbReference type="InterPro" id="IPR050706">
    <property type="entry name" value="Cyclic-di-GMP_PDE-like"/>
</dbReference>
<dbReference type="RefSeq" id="WP_345718733.1">
    <property type="nucleotide sequence ID" value="NZ_BAAAZO010000006.1"/>
</dbReference>
<dbReference type="Pfam" id="PF00990">
    <property type="entry name" value="GGDEF"/>
    <property type="match status" value="1"/>
</dbReference>
<feature type="region of interest" description="Disordered" evidence="1">
    <location>
        <begin position="99"/>
        <end position="138"/>
    </location>
</feature>
<sequence>MTLLGANSGEPTGRNDLTALPAGGFGVDRPDRSGRPGTGGRWRRRPGRMRTRLAHRRTRRAAATAPVEQPKLLTPPMAVANPLRDPVSHAQECGFDTLAFGAGRHPDPRAGSGIPWPRSAAHPAGPEDRRADDEDSDTAEWELPAPMAIDLSDGPKLIRHPQPPEPSKEPSKEPAEDLRVLTRTTFDPAPEPVVPPAAVLPTEPRRMPEALLTLVLSLIATATAWAVAAPPPVWLTLSVLPLAGLMALLLPGFTAARLLRATALLGAAAALPVLQPALTPVSLVIALTTVASYPLLVGPVAGWTVTALGVTALSGALTGRTLIDGPARIARLLANPQDHPVVGIQIALGSGVLVAALVGITSTAARRRLTRAASAARAGERQAWARTAALAASSSLDPATGLPNRDGLLRALELSLAPPDRRPVGLVLAEVDRFDDLADSLGASTADELAEQVGARIAGHFPGYLVARVSRAQFAVVLTENLLPPNADTCADVARVISRRLDEPVLAGAREFSLTCSLGGAVSGPDPITSPGPIAAGGLTTTPGLTTADDLLQAADEAVRTARGRGRGRWAMFDTALRAQSQVRAGLEQELRHAVRMGLIEIDFQPMLALGSGVDDDDRIAGAQALPRWRRQDGVTVTASTFVPLADDLGLGVTLGLQTINRALAALVIWRHEGVGVDQIWVNLSPAQLEDPDFAHEVAAQLAIRGLAASSLVLQVSAGELVESEAALRTLGLLRSLRIFVALGDFGCGGTSLTMLRRLPISAVKLDGRLAPDLNEFGEGDDVPRAAARLCHSLGLQVICESVQTAQQLEGARQIGADAVQGSAIARPMSAQDVTNLLTLRMPRELRLRSEKQ</sequence>
<feature type="transmembrane region" description="Helical" evidence="2">
    <location>
        <begin position="263"/>
        <end position="288"/>
    </location>
</feature>
<dbReference type="PANTHER" id="PTHR33121:SF70">
    <property type="entry name" value="SIGNALING PROTEIN YKOW"/>
    <property type="match status" value="1"/>
</dbReference>